<dbReference type="PANTHER" id="PTHR24559:SF430">
    <property type="entry name" value="RNA-DIRECTED DNA POLYMERASE"/>
    <property type="match status" value="1"/>
</dbReference>
<dbReference type="PANTHER" id="PTHR24559">
    <property type="entry name" value="TRANSPOSON TY3-I GAG-POL POLYPROTEIN"/>
    <property type="match status" value="1"/>
</dbReference>
<evidence type="ECO:0000313" key="1">
    <source>
        <dbReference type="EMBL" id="KAL0431915.1"/>
    </source>
</evidence>
<dbReference type="AlphaFoldDB" id="A0AAW2VT03"/>
<reference evidence="1" key="1">
    <citation type="submission" date="2020-06" db="EMBL/GenBank/DDBJ databases">
        <authorList>
            <person name="Li T."/>
            <person name="Hu X."/>
            <person name="Zhang T."/>
            <person name="Song X."/>
            <person name="Zhang H."/>
            <person name="Dai N."/>
            <person name="Sheng W."/>
            <person name="Hou X."/>
            <person name="Wei L."/>
        </authorList>
    </citation>
    <scope>NUCLEOTIDE SEQUENCE</scope>
    <source>
        <strain evidence="1">G02</strain>
        <tissue evidence="1">Leaf</tissue>
    </source>
</reference>
<name>A0AAW2VT03_SESRA</name>
<organism evidence="1">
    <name type="scientific">Sesamum radiatum</name>
    <name type="common">Black benniseed</name>
    <dbReference type="NCBI Taxonomy" id="300843"/>
    <lineage>
        <taxon>Eukaryota</taxon>
        <taxon>Viridiplantae</taxon>
        <taxon>Streptophyta</taxon>
        <taxon>Embryophyta</taxon>
        <taxon>Tracheophyta</taxon>
        <taxon>Spermatophyta</taxon>
        <taxon>Magnoliopsida</taxon>
        <taxon>eudicotyledons</taxon>
        <taxon>Gunneridae</taxon>
        <taxon>Pentapetalae</taxon>
        <taxon>asterids</taxon>
        <taxon>lamiids</taxon>
        <taxon>Lamiales</taxon>
        <taxon>Pedaliaceae</taxon>
        <taxon>Sesamum</taxon>
    </lineage>
</organism>
<dbReference type="InterPro" id="IPR043502">
    <property type="entry name" value="DNA/RNA_pol_sf"/>
</dbReference>
<protein>
    <submittedName>
        <fullName evidence="1">Uncharacterized protein</fullName>
    </submittedName>
</protein>
<gene>
    <name evidence="1" type="ORF">Sradi_0817500</name>
</gene>
<proteinExistence type="predicted"/>
<comment type="caution">
    <text evidence="1">The sequence shown here is derived from an EMBL/GenBank/DDBJ whole genome shotgun (WGS) entry which is preliminary data.</text>
</comment>
<dbReference type="EMBL" id="JACGWJ010000003">
    <property type="protein sequence ID" value="KAL0431915.1"/>
    <property type="molecule type" value="Genomic_DNA"/>
</dbReference>
<reference evidence="1" key="2">
    <citation type="journal article" date="2024" name="Plant">
        <title>Genomic evolution and insights into agronomic trait innovations of Sesamum species.</title>
        <authorList>
            <person name="Miao H."/>
            <person name="Wang L."/>
            <person name="Qu L."/>
            <person name="Liu H."/>
            <person name="Sun Y."/>
            <person name="Le M."/>
            <person name="Wang Q."/>
            <person name="Wei S."/>
            <person name="Zheng Y."/>
            <person name="Lin W."/>
            <person name="Duan Y."/>
            <person name="Cao H."/>
            <person name="Xiong S."/>
            <person name="Wang X."/>
            <person name="Wei L."/>
            <person name="Li C."/>
            <person name="Ma Q."/>
            <person name="Ju M."/>
            <person name="Zhao R."/>
            <person name="Li G."/>
            <person name="Mu C."/>
            <person name="Tian Q."/>
            <person name="Mei H."/>
            <person name="Zhang T."/>
            <person name="Gao T."/>
            <person name="Zhang H."/>
        </authorList>
    </citation>
    <scope>NUCLEOTIDE SEQUENCE</scope>
    <source>
        <strain evidence="1">G02</strain>
    </source>
</reference>
<dbReference type="InterPro" id="IPR053134">
    <property type="entry name" value="RNA-dir_DNA_polymerase"/>
</dbReference>
<sequence length="248" mass="28669">MGDEPARRTCMIQFLVVDSSFAYNVVFGRPGLNVFRAVVLTYHLKLKFPTKGGIGEVRCDQREARQCYNLTVKKGNLAKVREKRRVSEHMTEGEDVKKAKPKRIEPAEKYKEVELVLGDPEKTTRIVSQMSLEMKTMTIDFLRKNRDMFAWSPSDFQGINPKVIVHRLNIDPQARPVKQKKHFFGVERNKVIEEEVAKLLKAGYITEIQCTSWLSNVVIVPKALRKWHMCTDFTDLNKACPKDPYRLP</sequence>
<dbReference type="SUPFAM" id="SSF56672">
    <property type="entry name" value="DNA/RNA polymerases"/>
    <property type="match status" value="1"/>
</dbReference>
<dbReference type="Gene3D" id="3.10.10.10">
    <property type="entry name" value="HIV Type 1 Reverse Transcriptase, subunit A, domain 1"/>
    <property type="match status" value="1"/>
</dbReference>
<accession>A0AAW2VT03</accession>